<keyword evidence="3" id="KW-1185">Reference proteome</keyword>
<sequence length="55" mass="6593">MIKSKLRRVLTRERRTTMDSRRLDREASAQRQQGQPEESEPRSEVPRFGERASRH</sequence>
<accession>A0ABX5KG83</accession>
<reference evidence="2 3" key="1">
    <citation type="submission" date="2018-05" db="EMBL/GenBank/DDBJ databases">
        <title>Genomic Encyclopedia of Type Strains, Phase IV (KMG-V): Genome sequencing to study the core and pangenomes of soil and plant-associated prokaryotes.</title>
        <authorList>
            <person name="Whitman W."/>
        </authorList>
    </citation>
    <scope>NUCLEOTIDE SEQUENCE [LARGE SCALE GENOMIC DNA]</scope>
    <source>
        <strain evidence="2 3">SCZa-39</strain>
    </source>
</reference>
<dbReference type="RefSeq" id="WP_165842042.1">
    <property type="nucleotide sequence ID" value="NZ_CAJZAT010000162.1"/>
</dbReference>
<protein>
    <submittedName>
        <fullName evidence="2">Uncharacterized protein</fullName>
    </submittedName>
</protein>
<feature type="compositionally biased region" description="Basic and acidic residues" evidence="1">
    <location>
        <begin position="39"/>
        <end position="55"/>
    </location>
</feature>
<proteinExistence type="predicted"/>
<evidence type="ECO:0000313" key="3">
    <source>
        <dbReference type="Proteomes" id="UP000245712"/>
    </source>
</evidence>
<dbReference type="Proteomes" id="UP000245712">
    <property type="component" value="Unassembled WGS sequence"/>
</dbReference>
<organism evidence="2 3">
    <name type="scientific">Paraburkholderia unamae</name>
    <dbReference type="NCBI Taxonomy" id="219649"/>
    <lineage>
        <taxon>Bacteria</taxon>
        <taxon>Pseudomonadati</taxon>
        <taxon>Pseudomonadota</taxon>
        <taxon>Betaproteobacteria</taxon>
        <taxon>Burkholderiales</taxon>
        <taxon>Burkholderiaceae</taxon>
        <taxon>Paraburkholderia</taxon>
    </lineage>
</organism>
<comment type="caution">
    <text evidence="2">The sequence shown here is derived from an EMBL/GenBank/DDBJ whole genome shotgun (WGS) entry which is preliminary data.</text>
</comment>
<name>A0ABX5KG83_9BURK</name>
<evidence type="ECO:0000256" key="1">
    <source>
        <dbReference type="SAM" id="MobiDB-lite"/>
    </source>
</evidence>
<feature type="compositionally biased region" description="Basic and acidic residues" evidence="1">
    <location>
        <begin position="10"/>
        <end position="28"/>
    </location>
</feature>
<gene>
    <name evidence="2" type="ORF">C7402_11876</name>
</gene>
<dbReference type="EMBL" id="QEOB01000018">
    <property type="protein sequence ID" value="PVX75144.1"/>
    <property type="molecule type" value="Genomic_DNA"/>
</dbReference>
<feature type="region of interest" description="Disordered" evidence="1">
    <location>
        <begin position="1"/>
        <end position="55"/>
    </location>
</feature>
<evidence type="ECO:0000313" key="2">
    <source>
        <dbReference type="EMBL" id="PVX75144.1"/>
    </source>
</evidence>